<dbReference type="PANTHER" id="PTHR31302">
    <property type="entry name" value="TRANSMEMBRANE PROTEIN WITH METALLOPHOSPHOESTERASE DOMAIN-RELATED"/>
    <property type="match status" value="1"/>
</dbReference>
<reference evidence="3" key="1">
    <citation type="submission" date="2017-04" db="EMBL/GenBank/DDBJ databases">
        <authorList>
            <person name="Varghese N."/>
            <person name="Submissions S."/>
        </authorList>
    </citation>
    <scope>NUCLEOTIDE SEQUENCE [LARGE SCALE GENOMIC DNA]</scope>
    <source>
        <strain evidence="3">DSM 16512</strain>
    </source>
</reference>
<dbReference type="OrthoDB" id="651281at2"/>
<dbReference type="InterPro" id="IPR029052">
    <property type="entry name" value="Metallo-depent_PP-like"/>
</dbReference>
<dbReference type="RefSeq" id="WP_084276558.1">
    <property type="nucleotide sequence ID" value="NZ_AP026671.1"/>
</dbReference>
<sequence>MQRRDFLKATLTLPLAFPLFAKEDEKLRFLHITDSHMDLSMPHTVKAMEHLADVVNTRFSHIDFVLFGGDNFNNTVPGDKDAKIFKAFIEKMKVPCYCVRGNKESSPKGDNSIDAGEFARLFFDQKGMRVSGRDWMVEHKGYLILGLDSTIEHSGAGIYTKETIAFAKKALNKGKPTIILNHHPYLNYWHGTDPKDIHKYVLQNTKEVQEQLFRYPNLILTLSGHKHIDNVSRIGHVTAIASRAFKAAQILYQNPMRYIKIGRGGIKEKLITT</sequence>
<evidence type="ECO:0000313" key="2">
    <source>
        <dbReference type="EMBL" id="SMC08801.1"/>
    </source>
</evidence>
<dbReference type="PANTHER" id="PTHR31302:SF0">
    <property type="entry name" value="TRANSMEMBRANE PROTEIN WITH METALLOPHOSPHOESTERASE DOMAIN"/>
    <property type="match status" value="1"/>
</dbReference>
<dbReference type="GO" id="GO:0016787">
    <property type="term" value="F:hydrolase activity"/>
    <property type="evidence" value="ECO:0007669"/>
    <property type="project" value="InterPro"/>
</dbReference>
<dbReference type="Proteomes" id="UP000192602">
    <property type="component" value="Unassembled WGS sequence"/>
</dbReference>
<feature type="domain" description="Calcineurin-like phosphoesterase" evidence="1">
    <location>
        <begin position="27"/>
        <end position="228"/>
    </location>
</feature>
<organism evidence="2 3">
    <name type="scientific">Nitratiruptor tergarcus DSM 16512</name>
    <dbReference type="NCBI Taxonomy" id="1069081"/>
    <lineage>
        <taxon>Bacteria</taxon>
        <taxon>Pseudomonadati</taxon>
        <taxon>Campylobacterota</taxon>
        <taxon>Epsilonproteobacteria</taxon>
        <taxon>Nautiliales</taxon>
        <taxon>Nitratiruptoraceae</taxon>
        <taxon>Nitratiruptor</taxon>
    </lineage>
</organism>
<keyword evidence="3" id="KW-1185">Reference proteome</keyword>
<name>A0A1W1WR59_9BACT</name>
<dbReference type="Pfam" id="PF00149">
    <property type="entry name" value="Metallophos"/>
    <property type="match status" value="1"/>
</dbReference>
<dbReference type="EMBL" id="FWWZ01000001">
    <property type="protein sequence ID" value="SMC08801.1"/>
    <property type="molecule type" value="Genomic_DNA"/>
</dbReference>
<dbReference type="STRING" id="1069081.SAMN05660197_0575"/>
<accession>A0A1W1WR59</accession>
<dbReference type="AlphaFoldDB" id="A0A1W1WR59"/>
<dbReference type="InterPro" id="IPR051158">
    <property type="entry name" value="Metallophosphoesterase_sf"/>
</dbReference>
<gene>
    <name evidence="2" type="ORF">SAMN05660197_0575</name>
</gene>
<proteinExistence type="predicted"/>
<dbReference type="InterPro" id="IPR004843">
    <property type="entry name" value="Calcineurin-like_PHP"/>
</dbReference>
<evidence type="ECO:0000313" key="3">
    <source>
        <dbReference type="Proteomes" id="UP000192602"/>
    </source>
</evidence>
<dbReference type="SUPFAM" id="SSF56300">
    <property type="entry name" value="Metallo-dependent phosphatases"/>
    <property type="match status" value="1"/>
</dbReference>
<evidence type="ECO:0000259" key="1">
    <source>
        <dbReference type="Pfam" id="PF00149"/>
    </source>
</evidence>
<protein>
    <submittedName>
        <fullName evidence="2">Icc protein</fullName>
    </submittedName>
</protein>
<dbReference type="Gene3D" id="3.60.21.10">
    <property type="match status" value="1"/>
</dbReference>